<proteinExistence type="predicted"/>
<dbReference type="AlphaFoldDB" id="A0A1X7VCK3"/>
<protein>
    <submittedName>
        <fullName evidence="1">Uncharacterized protein</fullName>
    </submittedName>
</protein>
<dbReference type="EnsemblMetazoa" id="Aqu2.1.37247_001">
    <property type="protein sequence ID" value="Aqu2.1.37247_001"/>
    <property type="gene ID" value="Aqu2.1.37247"/>
</dbReference>
<dbReference type="InParanoid" id="A0A1X7VCK3"/>
<reference evidence="1" key="1">
    <citation type="submission" date="2017-05" db="UniProtKB">
        <authorList>
            <consortium name="EnsemblMetazoa"/>
        </authorList>
    </citation>
    <scope>IDENTIFICATION</scope>
</reference>
<sequence length="68" mass="8435">MISVLFLDHTHHRRPNRPPIQYIPDLRHSSYCAHFISRYLKQSLMQVWIKLLTISRFYFRESMLRKNF</sequence>
<name>A0A1X7VCK3_AMPQE</name>
<accession>A0A1X7VCK3</accession>
<evidence type="ECO:0000313" key="1">
    <source>
        <dbReference type="EnsemblMetazoa" id="Aqu2.1.37247_001"/>
    </source>
</evidence>
<organism evidence="1">
    <name type="scientific">Amphimedon queenslandica</name>
    <name type="common">Sponge</name>
    <dbReference type="NCBI Taxonomy" id="400682"/>
    <lineage>
        <taxon>Eukaryota</taxon>
        <taxon>Metazoa</taxon>
        <taxon>Porifera</taxon>
        <taxon>Demospongiae</taxon>
        <taxon>Heteroscleromorpha</taxon>
        <taxon>Haplosclerida</taxon>
        <taxon>Niphatidae</taxon>
        <taxon>Amphimedon</taxon>
    </lineage>
</organism>